<dbReference type="PANTHER" id="PTHR33973">
    <property type="entry name" value="OS07G0153300 PROTEIN"/>
    <property type="match status" value="1"/>
</dbReference>
<evidence type="ECO:0000313" key="1">
    <source>
        <dbReference type="EMBL" id="SVA76195.1"/>
    </source>
</evidence>
<dbReference type="EMBL" id="UINC01018194">
    <property type="protein sequence ID" value="SVA76195.1"/>
    <property type="molecule type" value="Genomic_DNA"/>
</dbReference>
<organism evidence="1">
    <name type="scientific">marine metagenome</name>
    <dbReference type="NCBI Taxonomy" id="408172"/>
    <lineage>
        <taxon>unclassified sequences</taxon>
        <taxon>metagenomes</taxon>
        <taxon>ecological metagenomes</taxon>
    </lineage>
</organism>
<dbReference type="Pfam" id="PF07103">
    <property type="entry name" value="DUF1365"/>
    <property type="match status" value="1"/>
</dbReference>
<accession>A0A381YGU3</accession>
<name>A0A381YGU3_9ZZZZ</name>
<dbReference type="InterPro" id="IPR010775">
    <property type="entry name" value="DUF1365"/>
</dbReference>
<gene>
    <name evidence="1" type="ORF">METZ01_LOCUS129049</name>
</gene>
<proteinExistence type="predicted"/>
<evidence type="ECO:0008006" key="2">
    <source>
        <dbReference type="Google" id="ProtNLM"/>
    </source>
</evidence>
<dbReference type="PANTHER" id="PTHR33973:SF4">
    <property type="entry name" value="OS07G0153300 PROTEIN"/>
    <property type="match status" value="1"/>
</dbReference>
<reference evidence="1" key="1">
    <citation type="submission" date="2018-05" db="EMBL/GenBank/DDBJ databases">
        <authorList>
            <person name="Lanie J.A."/>
            <person name="Ng W.-L."/>
            <person name="Kazmierczak K.M."/>
            <person name="Andrzejewski T.M."/>
            <person name="Davidsen T.M."/>
            <person name="Wayne K.J."/>
            <person name="Tettelin H."/>
            <person name="Glass J.I."/>
            <person name="Rusch D."/>
            <person name="Podicherti R."/>
            <person name="Tsui H.-C.T."/>
            <person name="Winkler M.E."/>
        </authorList>
    </citation>
    <scope>NUCLEOTIDE SEQUENCE</scope>
</reference>
<dbReference type="AlphaFoldDB" id="A0A381YGU3"/>
<protein>
    <recommendedName>
        <fullName evidence="2">DUF1365 domain-containing protein</fullName>
    </recommendedName>
</protein>
<sequence>MQTFPRIVGYVFNPVCFWYCYDEDKLVAIICEVNNTFGESHNYVIKQDAEENICTLPKEFHVSPFYDIKGEYKFDFTKNNAVKINYYFDKTLQLCTSIKGIETPWNDINLLKTFIQHPFYTALIITLIHYQAIKLFFKKNKYFSKPIKLSRDLTYDKNE</sequence>